<dbReference type="OrthoDB" id="6278621at2759"/>
<reference evidence="1 2" key="1">
    <citation type="submission" date="2019-07" db="EMBL/GenBank/DDBJ databases">
        <title>Annotation for the trematode Paragonimus westermani.</title>
        <authorList>
            <person name="Choi Y.-J."/>
        </authorList>
    </citation>
    <scope>NUCLEOTIDE SEQUENCE [LARGE SCALE GENOMIC DNA]</scope>
    <source>
        <strain evidence="1">180907_Pwestermani</strain>
    </source>
</reference>
<protein>
    <submittedName>
        <fullName evidence="1">Uncharacterized protein</fullName>
    </submittedName>
</protein>
<comment type="caution">
    <text evidence="1">The sequence shown here is derived from an EMBL/GenBank/DDBJ whole genome shotgun (WGS) entry which is preliminary data.</text>
</comment>
<dbReference type="EMBL" id="JTDF01007005">
    <property type="protein sequence ID" value="KAF8565292.1"/>
    <property type="molecule type" value="Genomic_DNA"/>
</dbReference>
<evidence type="ECO:0000313" key="2">
    <source>
        <dbReference type="Proteomes" id="UP000699462"/>
    </source>
</evidence>
<dbReference type="Proteomes" id="UP000699462">
    <property type="component" value="Unassembled WGS sequence"/>
</dbReference>
<keyword evidence="2" id="KW-1185">Reference proteome</keyword>
<dbReference type="AlphaFoldDB" id="A0A8T0DCY7"/>
<name>A0A8T0DCY7_9TREM</name>
<proteinExistence type="predicted"/>
<gene>
    <name evidence="1" type="ORF">P879_08405</name>
</gene>
<sequence length="67" mass="7126">MNQPIPEQYLSPCREIENGVPRLTGTSGSGLSNTDILLTVDADAGDICEKGFVGLATVCQMDSLLNR</sequence>
<accession>A0A8T0DCY7</accession>
<organism evidence="1 2">
    <name type="scientific">Paragonimus westermani</name>
    <dbReference type="NCBI Taxonomy" id="34504"/>
    <lineage>
        <taxon>Eukaryota</taxon>
        <taxon>Metazoa</taxon>
        <taxon>Spiralia</taxon>
        <taxon>Lophotrochozoa</taxon>
        <taxon>Platyhelminthes</taxon>
        <taxon>Trematoda</taxon>
        <taxon>Digenea</taxon>
        <taxon>Plagiorchiida</taxon>
        <taxon>Troglotremata</taxon>
        <taxon>Troglotrematidae</taxon>
        <taxon>Paragonimus</taxon>
    </lineage>
</organism>
<evidence type="ECO:0000313" key="1">
    <source>
        <dbReference type="EMBL" id="KAF8565292.1"/>
    </source>
</evidence>